<dbReference type="Pfam" id="PF16087">
    <property type="entry name" value="DUF4817"/>
    <property type="match status" value="1"/>
</dbReference>
<organism evidence="3">
    <name type="scientific">Camponotus floridanus</name>
    <name type="common">Florida carpenter ant</name>
    <dbReference type="NCBI Taxonomy" id="104421"/>
    <lineage>
        <taxon>Eukaryota</taxon>
        <taxon>Metazoa</taxon>
        <taxon>Ecdysozoa</taxon>
        <taxon>Arthropoda</taxon>
        <taxon>Hexapoda</taxon>
        <taxon>Insecta</taxon>
        <taxon>Pterygota</taxon>
        <taxon>Neoptera</taxon>
        <taxon>Endopterygota</taxon>
        <taxon>Hymenoptera</taxon>
        <taxon>Apocrita</taxon>
        <taxon>Aculeata</taxon>
        <taxon>Formicoidea</taxon>
        <taxon>Formicidae</taxon>
        <taxon>Formicinae</taxon>
        <taxon>Camponotus</taxon>
    </lineage>
</organism>
<dbReference type="Gene3D" id="3.30.420.10">
    <property type="entry name" value="Ribonuclease H-like superfamily/Ribonuclease H"/>
    <property type="match status" value="1"/>
</dbReference>
<dbReference type="GO" id="GO:0003676">
    <property type="term" value="F:nucleic acid binding"/>
    <property type="evidence" value="ECO:0007669"/>
    <property type="project" value="InterPro"/>
</dbReference>
<dbReference type="EMBL" id="GL440380">
    <property type="protein sequence ID" value="EFN65968.1"/>
    <property type="molecule type" value="Genomic_DNA"/>
</dbReference>
<sequence length="212" mass="25396">IATMTDYLPTEIVDIIIEYGRSNENGRECARLYALRFPNRRHPSRQTTLNLIARARDGRLRHQRKKNDRTEETVLNIAILGMIAFNPHVSQRRISLELHFSLSMVNRVLRANHFHPYHIERHQALTDDQKKVRVQFCRWALQRLEEDNMYFDRILFSDEASFHNNGDFNRHNCHYYSDVNPFWLRRVDNQHQWRVNAWCGILDGQIVGPHFF</sequence>
<dbReference type="PANTHER" id="PTHR47326">
    <property type="entry name" value="TRANSPOSABLE ELEMENT TC3 TRANSPOSASE-LIKE PROTEIN"/>
    <property type="match status" value="1"/>
</dbReference>
<dbReference type="InterPro" id="IPR036397">
    <property type="entry name" value="RNaseH_sf"/>
</dbReference>
<dbReference type="AlphaFoldDB" id="E2AKS1"/>
<feature type="non-terminal residue" evidence="2">
    <location>
        <position position="212"/>
    </location>
</feature>
<gene>
    <name evidence="2" type="ORF">EAG_00390</name>
</gene>
<name>E2AKS1_CAMFO</name>
<dbReference type="InterPro" id="IPR032135">
    <property type="entry name" value="DUF4817"/>
</dbReference>
<evidence type="ECO:0000259" key="1">
    <source>
        <dbReference type="Pfam" id="PF16087"/>
    </source>
</evidence>
<keyword evidence="3" id="KW-1185">Reference proteome</keyword>
<evidence type="ECO:0000313" key="3">
    <source>
        <dbReference type="Proteomes" id="UP000000311"/>
    </source>
</evidence>
<proteinExistence type="predicted"/>
<protein>
    <recommendedName>
        <fullName evidence="1">DUF4817 domain-containing protein</fullName>
    </recommendedName>
</protein>
<dbReference type="PANTHER" id="PTHR47326:SF1">
    <property type="entry name" value="HTH PSQ-TYPE DOMAIN-CONTAINING PROTEIN"/>
    <property type="match status" value="1"/>
</dbReference>
<evidence type="ECO:0000313" key="2">
    <source>
        <dbReference type="EMBL" id="EFN65968.1"/>
    </source>
</evidence>
<feature type="domain" description="DUF4817" evidence="1">
    <location>
        <begin position="13"/>
        <end position="56"/>
    </location>
</feature>
<dbReference type="InParanoid" id="E2AKS1"/>
<dbReference type="OrthoDB" id="7692914at2759"/>
<dbReference type="Proteomes" id="UP000000311">
    <property type="component" value="Unassembled WGS sequence"/>
</dbReference>
<reference evidence="2 3" key="1">
    <citation type="journal article" date="2010" name="Science">
        <title>Genomic comparison of the ants Camponotus floridanus and Harpegnathos saltator.</title>
        <authorList>
            <person name="Bonasio R."/>
            <person name="Zhang G."/>
            <person name="Ye C."/>
            <person name="Mutti N.S."/>
            <person name="Fang X."/>
            <person name="Qin N."/>
            <person name="Donahue G."/>
            <person name="Yang P."/>
            <person name="Li Q."/>
            <person name="Li C."/>
            <person name="Zhang P."/>
            <person name="Huang Z."/>
            <person name="Berger S.L."/>
            <person name="Reinberg D."/>
            <person name="Wang J."/>
            <person name="Liebig J."/>
        </authorList>
    </citation>
    <scope>NUCLEOTIDE SEQUENCE [LARGE SCALE GENOMIC DNA]</scope>
    <source>
        <strain evidence="3">C129</strain>
    </source>
</reference>
<feature type="non-terminal residue" evidence="2">
    <location>
        <position position="1"/>
    </location>
</feature>
<accession>E2AKS1</accession>